<sequence length="235" mass="27555">MDKRKKRYSIRKILMAAVLFAVSVFLIIRVLNPTPKGKNINKFSVSVLTKAEKGALRRYNNDYHLEVARTKGLKEPLDSRKDDKESAEAFCDRHELVEITDNEYYEIPRLSNSLPYLQESAEEFLNLLGERFCNQLEELGLKKYRFSISSILRTLEDQKSLRKSNVNATPNSSSHYYGRTFDIVQTRYFERGNSTPVYTYRLRNILLRELIKLQDEGKCYVLLERQTKCIHVTVR</sequence>
<dbReference type="InterPro" id="IPR043769">
    <property type="entry name" value="DUF5715"/>
</dbReference>
<keyword evidence="1" id="KW-0472">Membrane</keyword>
<feature type="transmembrane region" description="Helical" evidence="1">
    <location>
        <begin position="12"/>
        <end position="31"/>
    </location>
</feature>
<dbReference type="RefSeq" id="WP_125030503.1">
    <property type="nucleotide sequence ID" value="NZ_JAPXVP010000007.1"/>
</dbReference>
<comment type="caution">
    <text evidence="2">The sequence shown here is derived from an EMBL/GenBank/DDBJ whole genome shotgun (WGS) entry which is preliminary data.</text>
</comment>
<dbReference type="EMBL" id="QQWG01000007">
    <property type="protein sequence ID" value="RRG21819.1"/>
    <property type="molecule type" value="Genomic_DNA"/>
</dbReference>
<dbReference type="InterPro" id="IPR009045">
    <property type="entry name" value="Zn_M74/Hedgehog-like"/>
</dbReference>
<protein>
    <submittedName>
        <fullName evidence="2">Uncharacterized protein</fullName>
    </submittedName>
</protein>
<proteinExistence type="predicted"/>
<organism evidence="2 3">
    <name type="scientific">Ancylomarina euxinus</name>
    <dbReference type="NCBI Taxonomy" id="2283627"/>
    <lineage>
        <taxon>Bacteria</taxon>
        <taxon>Pseudomonadati</taxon>
        <taxon>Bacteroidota</taxon>
        <taxon>Bacteroidia</taxon>
        <taxon>Marinilabiliales</taxon>
        <taxon>Marinifilaceae</taxon>
        <taxon>Ancylomarina</taxon>
    </lineage>
</organism>
<name>A0A425Y1L2_9BACT</name>
<dbReference type="AlphaFoldDB" id="A0A425Y1L2"/>
<evidence type="ECO:0000313" key="3">
    <source>
        <dbReference type="Proteomes" id="UP000285794"/>
    </source>
</evidence>
<keyword evidence="3" id="KW-1185">Reference proteome</keyword>
<keyword evidence="1" id="KW-1133">Transmembrane helix</keyword>
<dbReference type="Proteomes" id="UP000285794">
    <property type="component" value="Unassembled WGS sequence"/>
</dbReference>
<evidence type="ECO:0000256" key="1">
    <source>
        <dbReference type="SAM" id="Phobius"/>
    </source>
</evidence>
<gene>
    <name evidence="2" type="ORF">DWB61_08670</name>
</gene>
<reference evidence="2 3" key="1">
    <citation type="submission" date="2018-07" db="EMBL/GenBank/DDBJ databases">
        <title>Draft genome sequence of Ancylomarina sp. M1P.</title>
        <authorList>
            <person name="Yadav S."/>
            <person name="Villanueva L."/>
            <person name="Damste J.S.S."/>
        </authorList>
    </citation>
    <scope>NUCLEOTIDE SEQUENCE [LARGE SCALE GENOMIC DNA]</scope>
    <source>
        <strain evidence="2 3">M1P</strain>
    </source>
</reference>
<accession>A0A425Y1L2</accession>
<dbReference type="SUPFAM" id="SSF55166">
    <property type="entry name" value="Hedgehog/DD-peptidase"/>
    <property type="match status" value="1"/>
</dbReference>
<dbReference type="Pfam" id="PF18979">
    <property type="entry name" value="DUF5715"/>
    <property type="match status" value="1"/>
</dbReference>
<evidence type="ECO:0000313" key="2">
    <source>
        <dbReference type="EMBL" id="RRG21819.1"/>
    </source>
</evidence>
<dbReference type="OrthoDB" id="1523789at2"/>
<keyword evidence="1" id="KW-0812">Transmembrane</keyword>